<dbReference type="Proteomes" id="UP000751614">
    <property type="component" value="Unassembled WGS sequence"/>
</dbReference>
<accession>A0ABY2WM84</accession>
<evidence type="ECO:0000259" key="1">
    <source>
        <dbReference type="Pfam" id="PF00753"/>
    </source>
</evidence>
<dbReference type="InterPro" id="IPR052159">
    <property type="entry name" value="Competence_DNA_uptake"/>
</dbReference>
<name>A0ABY2WM84_9FLAO</name>
<proteinExistence type="predicted"/>
<evidence type="ECO:0000313" key="3">
    <source>
        <dbReference type="Proteomes" id="UP000751614"/>
    </source>
</evidence>
<keyword evidence="3" id="KW-1185">Reference proteome</keyword>
<feature type="domain" description="Metallo-beta-lactamase" evidence="1">
    <location>
        <begin position="67"/>
        <end position="172"/>
    </location>
</feature>
<organism evidence="2 3">
    <name type="scientific">Flagellimonas algicola</name>
    <dbReference type="NCBI Taxonomy" id="2583815"/>
    <lineage>
        <taxon>Bacteria</taxon>
        <taxon>Pseudomonadati</taxon>
        <taxon>Bacteroidota</taxon>
        <taxon>Flavobacteriia</taxon>
        <taxon>Flavobacteriales</taxon>
        <taxon>Flavobacteriaceae</taxon>
        <taxon>Flagellimonas</taxon>
    </lineage>
</organism>
<comment type="caution">
    <text evidence="2">The sequence shown here is derived from an EMBL/GenBank/DDBJ whole genome shotgun (WGS) entry which is preliminary data.</text>
</comment>
<dbReference type="InterPro" id="IPR036866">
    <property type="entry name" value="RibonucZ/Hydroxyglut_hydro"/>
</dbReference>
<dbReference type="PANTHER" id="PTHR30619">
    <property type="entry name" value="DNA INTERNALIZATION/COMPETENCE PROTEIN COMEC/REC2"/>
    <property type="match status" value="1"/>
</dbReference>
<dbReference type="EMBL" id="VCNI01000001">
    <property type="protein sequence ID" value="TMU56118.1"/>
    <property type="molecule type" value="Genomic_DNA"/>
</dbReference>
<protein>
    <submittedName>
        <fullName evidence="2">MBL fold metallo-hydrolase</fullName>
    </submittedName>
</protein>
<sequence length="426" mass="48585">MFYIKLLQMRPKLNHIFIAMALVFEISCNTKAEKETNRQENIELDESSKRLPLWEEGYLDIHHINTGSGNSTFFVLPDGTTMLFDAGSMDKEGFEKKYTPLKATSPVPDNSKPTWEWISNYIKQVAPRGHQDSIDYALVSHFHSDHYGSLAELGREIPFGKIIDRDSPSLSFPVDLATYLKDDEIFQDYMTFISEENVPTEALEVGSKSQIHLKKDQAKYPSFSIRNIKTNATIWTGNEEETRELFTAEDITSFYNGGYNENPLSLAIKISYGPFDYFTGGDNTGLQGYGLPPWFDVETPMAKVVGPVEVTTLNHHGNRDATNAFFVETLDPQVVVQQLWCSDHPGQEVYQRLIYQDDETSSRHIFSTNMHPETLVTYGPWFKDNYKSLQGHIVVRVAPNGSTYQVYILDESTLKIKEEYGPYQSK</sequence>
<dbReference type="InterPro" id="IPR001279">
    <property type="entry name" value="Metallo-B-lactamas"/>
</dbReference>
<gene>
    <name evidence="2" type="ORF">FGG15_00845</name>
</gene>
<reference evidence="2 3" key="1">
    <citation type="submission" date="2019-05" db="EMBL/GenBank/DDBJ databases">
        <title>Flagellimonas sp. AsT0115, sp. nov., isolated from a marine red algae, Asparagopsis taxiformis.</title>
        <authorList>
            <person name="Kim J."/>
            <person name="Jeong S.E."/>
            <person name="Jeon C.O."/>
        </authorList>
    </citation>
    <scope>NUCLEOTIDE SEQUENCE [LARGE SCALE GENOMIC DNA]</scope>
    <source>
        <strain evidence="2 3">AsT0115</strain>
    </source>
</reference>
<dbReference type="Gene3D" id="3.60.15.10">
    <property type="entry name" value="Ribonuclease Z/Hydroxyacylglutathione hydrolase-like"/>
    <property type="match status" value="1"/>
</dbReference>
<dbReference type="Pfam" id="PF00753">
    <property type="entry name" value="Lactamase_B"/>
    <property type="match status" value="1"/>
</dbReference>
<dbReference type="SUPFAM" id="SSF56281">
    <property type="entry name" value="Metallo-hydrolase/oxidoreductase"/>
    <property type="match status" value="1"/>
</dbReference>
<dbReference type="PANTHER" id="PTHR30619:SF1">
    <property type="entry name" value="RECOMBINATION PROTEIN 2"/>
    <property type="match status" value="1"/>
</dbReference>
<evidence type="ECO:0000313" key="2">
    <source>
        <dbReference type="EMBL" id="TMU56118.1"/>
    </source>
</evidence>